<gene>
    <name evidence="1" type="ORF">GCM10011366_00260</name>
</gene>
<reference evidence="1" key="2">
    <citation type="submission" date="2020-09" db="EMBL/GenBank/DDBJ databases">
        <authorList>
            <person name="Sun Q."/>
            <person name="Zhou Y."/>
        </authorList>
    </citation>
    <scope>NUCLEOTIDE SEQUENCE</scope>
    <source>
        <strain evidence="1">CGMCC 1.12160</strain>
    </source>
</reference>
<organism evidence="1 2">
    <name type="scientific">Ornithinimicrobium tianjinense</name>
    <dbReference type="NCBI Taxonomy" id="1195761"/>
    <lineage>
        <taxon>Bacteria</taxon>
        <taxon>Bacillati</taxon>
        <taxon>Actinomycetota</taxon>
        <taxon>Actinomycetes</taxon>
        <taxon>Micrococcales</taxon>
        <taxon>Ornithinimicrobiaceae</taxon>
        <taxon>Ornithinimicrobium</taxon>
    </lineage>
</organism>
<evidence type="ECO:0000313" key="1">
    <source>
        <dbReference type="EMBL" id="GGF36615.1"/>
    </source>
</evidence>
<sequence>MDHTLTGMDPRVRSHLDSYQGVLSTKAALRLGLSHNDLRTMVARGALVSVANGVYLEAALLAEATPEEAHKLRVSALVLGKGGSVAASHHSAAVLHGLPVLREALSVLHVSHTRSRANTRRRSTFTLHRSPDPDAFGEVGSIAAVIPALAVLGTALLAGARSGVMAADAALHQGLTTRDELTEWLMRLAHVPGVGRARHVVQVASSLAESPAESLLRLALLSLRLPFVEQHPIDLDGWTCRVDFYLPTLGVVVEMDGACKYEGSDGKLALVSEKRREDQIRALGYGVARIEWADLFRPERIHAKIRAAALTTRLAG</sequence>
<reference evidence="1" key="1">
    <citation type="journal article" date="2014" name="Int. J. Syst. Evol. Microbiol.">
        <title>Complete genome sequence of Corynebacterium casei LMG S-19264T (=DSM 44701T), isolated from a smear-ripened cheese.</title>
        <authorList>
            <consortium name="US DOE Joint Genome Institute (JGI-PGF)"/>
            <person name="Walter F."/>
            <person name="Albersmeier A."/>
            <person name="Kalinowski J."/>
            <person name="Ruckert C."/>
        </authorList>
    </citation>
    <scope>NUCLEOTIDE SEQUENCE</scope>
    <source>
        <strain evidence="1">CGMCC 1.12160</strain>
    </source>
</reference>
<dbReference type="Gene3D" id="3.40.960.10">
    <property type="entry name" value="VSR Endonuclease"/>
    <property type="match status" value="1"/>
</dbReference>
<evidence type="ECO:0000313" key="2">
    <source>
        <dbReference type="Proteomes" id="UP000605670"/>
    </source>
</evidence>
<evidence type="ECO:0008006" key="3">
    <source>
        <dbReference type="Google" id="ProtNLM"/>
    </source>
</evidence>
<comment type="caution">
    <text evidence="1">The sequence shown here is derived from an EMBL/GenBank/DDBJ whole genome shotgun (WGS) entry which is preliminary data.</text>
</comment>
<accession>A0A917BFN3</accession>
<dbReference type="EMBL" id="BMEM01000001">
    <property type="protein sequence ID" value="GGF36615.1"/>
    <property type="molecule type" value="Genomic_DNA"/>
</dbReference>
<proteinExistence type="predicted"/>
<protein>
    <recommendedName>
        <fullName evidence="3">Transcriptional regulator, AbiEi antitoxin, Type IV TA system</fullName>
    </recommendedName>
</protein>
<name>A0A917BFN3_9MICO</name>
<dbReference type="AlphaFoldDB" id="A0A917BFN3"/>
<keyword evidence="2" id="KW-1185">Reference proteome</keyword>
<dbReference type="Proteomes" id="UP000605670">
    <property type="component" value="Unassembled WGS sequence"/>
</dbReference>